<dbReference type="Proteomes" id="UP000521872">
    <property type="component" value="Unassembled WGS sequence"/>
</dbReference>
<sequence>MQSPSRPFVARNDDTFIPELDKLKKLLQETNDDMKAHASRGCGEPESTGSANIVGGNNDETNLLEDVLLEASHIARITKEKKNVDEKVAGKERFTEYHNPEMMWPS</sequence>
<keyword evidence="3" id="KW-1185">Reference proteome</keyword>
<dbReference type="AlphaFoldDB" id="A0A8H4QUL9"/>
<organism evidence="2 3">
    <name type="scientific">Agrocybe pediades</name>
    <dbReference type="NCBI Taxonomy" id="84607"/>
    <lineage>
        <taxon>Eukaryota</taxon>
        <taxon>Fungi</taxon>
        <taxon>Dikarya</taxon>
        <taxon>Basidiomycota</taxon>
        <taxon>Agaricomycotina</taxon>
        <taxon>Agaricomycetes</taxon>
        <taxon>Agaricomycetidae</taxon>
        <taxon>Agaricales</taxon>
        <taxon>Agaricineae</taxon>
        <taxon>Strophariaceae</taxon>
        <taxon>Agrocybe</taxon>
    </lineage>
</organism>
<gene>
    <name evidence="2" type="ORF">D9613_006034</name>
</gene>
<dbReference type="EMBL" id="JAACJL010000030">
    <property type="protein sequence ID" value="KAF4617199.1"/>
    <property type="molecule type" value="Genomic_DNA"/>
</dbReference>
<accession>A0A8H4QUL9</accession>
<protein>
    <submittedName>
        <fullName evidence="2">Uncharacterized protein</fullName>
    </submittedName>
</protein>
<feature type="region of interest" description="Disordered" evidence="1">
    <location>
        <begin position="34"/>
        <end position="57"/>
    </location>
</feature>
<name>A0A8H4QUL9_9AGAR</name>
<evidence type="ECO:0000313" key="3">
    <source>
        <dbReference type="Proteomes" id="UP000521872"/>
    </source>
</evidence>
<evidence type="ECO:0000313" key="2">
    <source>
        <dbReference type="EMBL" id="KAF4617199.1"/>
    </source>
</evidence>
<reference evidence="2 3" key="1">
    <citation type="submission" date="2019-12" db="EMBL/GenBank/DDBJ databases">
        <authorList>
            <person name="Floudas D."/>
            <person name="Bentzer J."/>
            <person name="Ahren D."/>
            <person name="Johansson T."/>
            <person name="Persson P."/>
            <person name="Tunlid A."/>
        </authorList>
    </citation>
    <scope>NUCLEOTIDE SEQUENCE [LARGE SCALE GENOMIC DNA]</scope>
    <source>
        <strain evidence="2 3">CBS 102.39</strain>
    </source>
</reference>
<comment type="caution">
    <text evidence="2">The sequence shown here is derived from an EMBL/GenBank/DDBJ whole genome shotgun (WGS) entry which is preliminary data.</text>
</comment>
<proteinExistence type="predicted"/>
<evidence type="ECO:0000256" key="1">
    <source>
        <dbReference type="SAM" id="MobiDB-lite"/>
    </source>
</evidence>